<keyword evidence="8" id="KW-0061">Asparagine biosynthesis</keyword>
<dbReference type="PROSITE" id="PS51278">
    <property type="entry name" value="GATASE_TYPE_2"/>
    <property type="match status" value="1"/>
</dbReference>
<feature type="binding site" evidence="9">
    <location>
        <begin position="369"/>
        <end position="370"/>
    </location>
    <ligand>
        <name>ATP</name>
        <dbReference type="ChEBI" id="CHEBI:30616"/>
    </ligand>
</feature>
<dbReference type="PATRIC" id="fig|401562.3.peg.1820"/>
<reference evidence="11 12" key="1">
    <citation type="journal article" date="2016" name="Front. Microbiol.">
        <title>Genomic Resource of Rice Seed Associated Bacteria.</title>
        <authorList>
            <person name="Midha S."/>
            <person name="Bansal K."/>
            <person name="Sharma S."/>
            <person name="Kumar N."/>
            <person name="Patil P.P."/>
            <person name="Chaudhry V."/>
            <person name="Patil P.B."/>
        </authorList>
    </citation>
    <scope>NUCLEOTIDE SEQUENCE [LARGE SCALE GENOMIC DNA]</scope>
    <source>
        <strain evidence="11 12">NS226</strain>
    </source>
</reference>
<dbReference type="InterPro" id="IPR033738">
    <property type="entry name" value="AsnB_N"/>
</dbReference>
<dbReference type="EC" id="6.3.5.4" evidence="3"/>
<dbReference type="InterPro" id="IPR029055">
    <property type="entry name" value="Ntn_hydrolases_N"/>
</dbReference>
<dbReference type="CDD" id="cd00712">
    <property type="entry name" value="AsnB"/>
    <property type="match status" value="1"/>
</dbReference>
<dbReference type="PIRSF" id="PIRSF001589">
    <property type="entry name" value="Asn_synthetase_glu-h"/>
    <property type="match status" value="1"/>
</dbReference>
<comment type="pathway">
    <text evidence="1">Amino-acid biosynthesis; L-asparagine biosynthesis; L-asparagine from L-aspartate (L-Gln route): step 1/1.</text>
</comment>
<dbReference type="SUPFAM" id="SSF56235">
    <property type="entry name" value="N-terminal nucleophile aminohydrolases (Ntn hydrolases)"/>
    <property type="match status" value="1"/>
</dbReference>
<keyword evidence="8" id="KW-0028">Amino-acid biosynthesis</keyword>
<keyword evidence="6 8" id="KW-0315">Glutamine amidotransferase</keyword>
<dbReference type="STRING" id="401562.NS365_15325"/>
<evidence type="ECO:0000313" key="11">
    <source>
        <dbReference type="EMBL" id="KTQ95470.1"/>
    </source>
</evidence>
<dbReference type="Proteomes" id="UP000078272">
    <property type="component" value="Unassembled WGS sequence"/>
</dbReference>
<evidence type="ECO:0000256" key="7">
    <source>
        <dbReference type="ARBA" id="ARBA00048741"/>
    </source>
</evidence>
<dbReference type="GO" id="GO:0004066">
    <property type="term" value="F:asparagine synthase (glutamine-hydrolyzing) activity"/>
    <property type="evidence" value="ECO:0007669"/>
    <property type="project" value="UniProtKB-EC"/>
</dbReference>
<evidence type="ECO:0000256" key="9">
    <source>
        <dbReference type="PIRSR" id="PIRSR001589-2"/>
    </source>
</evidence>
<dbReference type="eggNOG" id="COG0367">
    <property type="taxonomic scope" value="Bacteria"/>
</dbReference>
<dbReference type="RefSeq" id="WP_058635102.1">
    <property type="nucleotide sequence ID" value="NZ_LDPZ01000022.1"/>
</dbReference>
<comment type="catalytic activity">
    <reaction evidence="7">
        <text>L-aspartate + L-glutamine + ATP + H2O = L-asparagine + L-glutamate + AMP + diphosphate + H(+)</text>
        <dbReference type="Rhea" id="RHEA:12228"/>
        <dbReference type="ChEBI" id="CHEBI:15377"/>
        <dbReference type="ChEBI" id="CHEBI:15378"/>
        <dbReference type="ChEBI" id="CHEBI:29985"/>
        <dbReference type="ChEBI" id="CHEBI:29991"/>
        <dbReference type="ChEBI" id="CHEBI:30616"/>
        <dbReference type="ChEBI" id="CHEBI:33019"/>
        <dbReference type="ChEBI" id="CHEBI:58048"/>
        <dbReference type="ChEBI" id="CHEBI:58359"/>
        <dbReference type="ChEBI" id="CHEBI:456215"/>
        <dbReference type="EC" id="6.3.5.4"/>
    </reaction>
</comment>
<dbReference type="GO" id="GO:0005524">
    <property type="term" value="F:ATP binding"/>
    <property type="evidence" value="ECO:0007669"/>
    <property type="project" value="UniProtKB-KW"/>
</dbReference>
<evidence type="ECO:0000256" key="6">
    <source>
        <dbReference type="ARBA" id="ARBA00022962"/>
    </source>
</evidence>
<dbReference type="NCBIfam" id="TIGR03104">
    <property type="entry name" value="trio_amidotrans"/>
    <property type="match status" value="1"/>
</dbReference>
<dbReference type="CDD" id="cd01991">
    <property type="entry name" value="Asn_synthase_B_C"/>
    <property type="match status" value="1"/>
</dbReference>
<protein>
    <recommendedName>
        <fullName evidence="3">asparagine synthase (glutamine-hydrolyzing)</fullName>
        <ecNumber evidence="3">6.3.5.4</ecNumber>
    </recommendedName>
</protein>
<feature type="binding site" evidence="9">
    <location>
        <position position="266"/>
    </location>
    <ligand>
        <name>ATP</name>
        <dbReference type="ChEBI" id="CHEBI:30616"/>
    </ligand>
</feature>
<evidence type="ECO:0000256" key="1">
    <source>
        <dbReference type="ARBA" id="ARBA00005187"/>
    </source>
</evidence>
<dbReference type="Pfam" id="PF13537">
    <property type="entry name" value="GATase_7"/>
    <property type="match status" value="1"/>
</dbReference>
<keyword evidence="4 9" id="KW-0547">Nucleotide-binding</keyword>
<dbReference type="EMBL" id="LDPZ01000022">
    <property type="protein sequence ID" value="KTQ95470.1"/>
    <property type="molecule type" value="Genomic_DNA"/>
</dbReference>
<feature type="binding site" evidence="9">
    <location>
        <position position="100"/>
    </location>
    <ligand>
        <name>L-glutamine</name>
        <dbReference type="ChEBI" id="CHEBI:58359"/>
    </ligand>
</feature>
<evidence type="ECO:0000259" key="10">
    <source>
        <dbReference type="PROSITE" id="PS51278"/>
    </source>
</evidence>
<feature type="domain" description="Glutamine amidotransferase type-2" evidence="10">
    <location>
        <begin position="2"/>
        <end position="214"/>
    </location>
</feature>
<dbReference type="GO" id="GO:0005829">
    <property type="term" value="C:cytosol"/>
    <property type="evidence" value="ECO:0007669"/>
    <property type="project" value="TreeGrafter"/>
</dbReference>
<organism evidence="11 12">
    <name type="scientific">Aureimonas ureilytica</name>
    <dbReference type="NCBI Taxonomy" id="401562"/>
    <lineage>
        <taxon>Bacteria</taxon>
        <taxon>Pseudomonadati</taxon>
        <taxon>Pseudomonadota</taxon>
        <taxon>Alphaproteobacteria</taxon>
        <taxon>Hyphomicrobiales</taxon>
        <taxon>Aurantimonadaceae</taxon>
        <taxon>Aureimonas</taxon>
    </lineage>
</organism>
<feature type="active site" description="For GATase activity" evidence="8">
    <location>
        <position position="2"/>
    </location>
</feature>
<dbReference type="Pfam" id="PF00733">
    <property type="entry name" value="Asn_synthase"/>
    <property type="match status" value="1"/>
</dbReference>
<feature type="binding site" evidence="9">
    <location>
        <position position="293"/>
    </location>
    <ligand>
        <name>ATP</name>
        <dbReference type="ChEBI" id="CHEBI:30616"/>
    </ligand>
</feature>
<dbReference type="GO" id="GO:0006529">
    <property type="term" value="P:asparagine biosynthetic process"/>
    <property type="evidence" value="ECO:0007669"/>
    <property type="project" value="UniProtKB-KW"/>
</dbReference>
<dbReference type="OrthoDB" id="9763290at2"/>
<evidence type="ECO:0000256" key="5">
    <source>
        <dbReference type="ARBA" id="ARBA00022840"/>
    </source>
</evidence>
<evidence type="ECO:0000256" key="3">
    <source>
        <dbReference type="ARBA" id="ARBA00012737"/>
    </source>
</evidence>
<dbReference type="InterPro" id="IPR001962">
    <property type="entry name" value="Asn_synthase"/>
</dbReference>
<dbReference type="InterPro" id="IPR051786">
    <property type="entry name" value="ASN_synthetase/amidase"/>
</dbReference>
<keyword evidence="5 9" id="KW-0067">ATP-binding</keyword>
<name>A0A175R8I2_9HYPH</name>
<dbReference type="Gene3D" id="3.60.20.10">
    <property type="entry name" value="Glutamine Phosphoribosylpyrophosphate, subunit 1, domain 1"/>
    <property type="match status" value="1"/>
</dbReference>
<dbReference type="InterPro" id="IPR017932">
    <property type="entry name" value="GATase_2_dom"/>
</dbReference>
<dbReference type="InterPro" id="IPR017535">
    <property type="entry name" value="Asparagine_synth"/>
</dbReference>
<gene>
    <name evidence="11" type="ORF">NS226_11490</name>
</gene>
<dbReference type="Gene3D" id="3.40.50.620">
    <property type="entry name" value="HUPs"/>
    <property type="match status" value="1"/>
</dbReference>
<dbReference type="NCBIfam" id="TIGR01536">
    <property type="entry name" value="asn_synth_AEB"/>
    <property type="match status" value="1"/>
</dbReference>
<dbReference type="AlphaFoldDB" id="A0A175R8I2"/>
<dbReference type="SUPFAM" id="SSF52402">
    <property type="entry name" value="Adenine nucleotide alpha hydrolases-like"/>
    <property type="match status" value="1"/>
</dbReference>
<accession>A0A175R8I2</accession>
<comment type="similarity">
    <text evidence="2">Belongs to the asparagine synthetase family.</text>
</comment>
<dbReference type="InterPro" id="IPR006426">
    <property type="entry name" value="Asn_synth_AEB"/>
</dbReference>
<proteinExistence type="inferred from homology"/>
<evidence type="ECO:0000256" key="8">
    <source>
        <dbReference type="PIRSR" id="PIRSR001589-1"/>
    </source>
</evidence>
<comment type="caution">
    <text evidence="11">The sequence shown here is derived from an EMBL/GenBank/DDBJ whole genome shotgun (WGS) entry which is preliminary data.</text>
</comment>
<dbReference type="PANTHER" id="PTHR43284:SF1">
    <property type="entry name" value="ASPARAGINE SYNTHETASE"/>
    <property type="match status" value="1"/>
</dbReference>
<dbReference type="InterPro" id="IPR014729">
    <property type="entry name" value="Rossmann-like_a/b/a_fold"/>
</dbReference>
<evidence type="ECO:0000313" key="12">
    <source>
        <dbReference type="Proteomes" id="UP000078272"/>
    </source>
</evidence>
<evidence type="ECO:0000256" key="4">
    <source>
        <dbReference type="ARBA" id="ARBA00022741"/>
    </source>
</evidence>
<sequence>MCGLCGEIRFDGHFASPETLSAMATCLAPRGPDGSGMVLRGRVGLGHRRLKIIDLTEQSAQPMEDSELGLTIAFNGCIYNYPELRRELEGMGYRFFSHGDTEVILKSYHAWGRDCVKRFHGMFAFAIHERETGRVCLARDRFGIKPLYLAQDKDRLLFASSLPSIVAAGGIDTSIDPDALHHYMSFHAVVPAPLTILKGVRKLPPATVRMVEPDGRFADETYWAPAFAPRPEDAGKTTKDWEEEVLEHLRRAVERRMVADVPVGVLLSGGVDSSVIVGLLAEAGQTGLSTFSIGFEDANGEIGNEFEYSDLIARHYGTKHHRIFVPGAELLQNLPAAIRAMSEPMVSYDNIGFFLLSREVSKHIKVVQSGQGADEIFAGYHWYPPMQGAADPLAAYSAAFFDRSHDVLQTQLGPRWRGGRNASFEFVRDHFALPGADDPVAKALRIDSQIMLVDDPVKRVDNMTMAWGLEARVPFLDHELAELAARIPSSEKLKGGGKGILKDVARRIIPSEVIDRKKGYFPVPQLKYLAGPTLDMVRDTMGSARARERGLFDPAYLDTLFADPASHITPLQGSELWQVALLELWLQEQGL</sequence>
<evidence type="ECO:0000256" key="2">
    <source>
        <dbReference type="ARBA" id="ARBA00005752"/>
    </source>
</evidence>
<dbReference type="PANTHER" id="PTHR43284">
    <property type="entry name" value="ASPARAGINE SYNTHETASE (GLUTAMINE-HYDROLYZING)"/>
    <property type="match status" value="1"/>
</dbReference>